<organism evidence="1">
    <name type="scientific">marine sediment metagenome</name>
    <dbReference type="NCBI Taxonomy" id="412755"/>
    <lineage>
        <taxon>unclassified sequences</taxon>
        <taxon>metagenomes</taxon>
        <taxon>ecological metagenomes</taxon>
    </lineage>
</organism>
<protein>
    <submittedName>
        <fullName evidence="1">Uncharacterized protein</fullName>
    </submittedName>
</protein>
<evidence type="ECO:0000313" key="1">
    <source>
        <dbReference type="EMBL" id="KKM02714.1"/>
    </source>
</evidence>
<accession>A0A0F9GVB1</accession>
<dbReference type="EMBL" id="LAZR01016858">
    <property type="protein sequence ID" value="KKM02714.1"/>
    <property type="molecule type" value="Genomic_DNA"/>
</dbReference>
<name>A0A0F9GVB1_9ZZZZ</name>
<comment type="caution">
    <text evidence="1">The sequence shown here is derived from an EMBL/GenBank/DDBJ whole genome shotgun (WGS) entry which is preliminary data.</text>
</comment>
<reference evidence="1" key="1">
    <citation type="journal article" date="2015" name="Nature">
        <title>Complex archaea that bridge the gap between prokaryotes and eukaryotes.</title>
        <authorList>
            <person name="Spang A."/>
            <person name="Saw J.H."/>
            <person name="Jorgensen S.L."/>
            <person name="Zaremba-Niedzwiedzka K."/>
            <person name="Martijn J."/>
            <person name="Lind A.E."/>
            <person name="van Eijk R."/>
            <person name="Schleper C."/>
            <person name="Guy L."/>
            <person name="Ettema T.J."/>
        </authorList>
    </citation>
    <scope>NUCLEOTIDE SEQUENCE</scope>
</reference>
<proteinExistence type="predicted"/>
<gene>
    <name evidence="1" type="ORF">LCGC14_1781640</name>
</gene>
<dbReference type="AlphaFoldDB" id="A0A0F9GVB1"/>
<sequence length="219" mass="25436">MNTWHEARQNFYKKTFVENVCTKCTICKPPIDPRFCLILYARNKEDFWKKMQYIVGLRLTDQKKFEGLTTFSGFCGMFCNSIIPCPQRGEPCKNLAVKVSCYNSFTGQCGAKIAPEAQIQIYAIFSGIEEDAIGRDTYGISRLDPLKLIKDKKQRKKTRKTVKKMRKKLENALKLAGLYTTTDNRKSKITKRKKKVTTAFFYNDNDEEWKDQIDAYLAK</sequence>